<keyword evidence="1" id="KW-0436">Ligase</keyword>
<dbReference type="PATRIC" id="fig|1408103.3.peg.171"/>
<dbReference type="GO" id="GO:0005524">
    <property type="term" value="F:ATP binding"/>
    <property type="evidence" value="ECO:0007669"/>
    <property type="project" value="UniProtKB-UniRule"/>
</dbReference>
<name>A0A0M2T3M7_9BACI</name>
<keyword evidence="3 4" id="KW-0067">ATP-binding</keyword>
<evidence type="ECO:0000256" key="3">
    <source>
        <dbReference type="ARBA" id="ARBA00022840"/>
    </source>
</evidence>
<dbReference type="Pfam" id="PF18603">
    <property type="entry name" value="LAL_C2"/>
    <property type="match status" value="1"/>
</dbReference>
<dbReference type="RefSeq" id="WP_046521803.1">
    <property type="nucleotide sequence ID" value="NZ_LAYY01000001.1"/>
</dbReference>
<dbReference type="AlphaFoldDB" id="A0A0M2T3M7"/>
<dbReference type="Gene3D" id="3.30.470.20">
    <property type="entry name" value="ATP-grasp fold, B domain"/>
    <property type="match status" value="1"/>
</dbReference>
<evidence type="ECO:0000313" key="6">
    <source>
        <dbReference type="EMBL" id="KKK39862.1"/>
    </source>
</evidence>
<dbReference type="InterPro" id="IPR040570">
    <property type="entry name" value="LAL_C2"/>
</dbReference>
<feature type="domain" description="ATP-grasp" evidence="5">
    <location>
        <begin position="116"/>
        <end position="311"/>
    </location>
</feature>
<dbReference type="PROSITE" id="PS50975">
    <property type="entry name" value="ATP_GRASP"/>
    <property type="match status" value="1"/>
</dbReference>
<sequence>MDTIIFIGSNKSGTSREAIKAAEQMGLFTVLFTDRPKFIEQRKEFPDVHQMIHLEDLQNMESLKGELDLLKKQGKNIRGCLSLVDPFVYTATLLSSEMGLSHPPPSAIYKMEEKTRFRKALQGLDLNPFFIVIPLEEPAEKVAERLEHSLPLIVKSPQSNGSKDVILAESKRELEQGIQLLRKQFPGQAILIEEYLIGPQYLIEVLVWEGKVHIVGVIEQFISKKDRFIVTGYHYPASLSKTQHEKLKTVIEKVLATLDMTLGSCHLEMRWVNGEWKLVEINPRVSGGAMNQILFEGSGINLVQEIIKIHLGEEPDLTHGKLRHVFAQFITVAARGMLLRVTGKNRALSLEGVKEVYVKPRKGAILTPPYSLGDRYAYVIASGESYSEAKETAEMAAKEIKFFMEPL</sequence>
<organism evidence="6 7">
    <name type="scientific">Mesobacillus campisalis</name>
    <dbReference type="NCBI Taxonomy" id="1408103"/>
    <lineage>
        <taxon>Bacteria</taxon>
        <taxon>Bacillati</taxon>
        <taxon>Bacillota</taxon>
        <taxon>Bacilli</taxon>
        <taxon>Bacillales</taxon>
        <taxon>Bacillaceae</taxon>
        <taxon>Mesobacillus</taxon>
    </lineage>
</organism>
<evidence type="ECO:0000259" key="5">
    <source>
        <dbReference type="PROSITE" id="PS50975"/>
    </source>
</evidence>
<evidence type="ECO:0000313" key="7">
    <source>
        <dbReference type="Proteomes" id="UP000034166"/>
    </source>
</evidence>
<evidence type="ECO:0000256" key="1">
    <source>
        <dbReference type="ARBA" id="ARBA00022598"/>
    </source>
</evidence>
<dbReference type="EMBL" id="LAYY01000001">
    <property type="protein sequence ID" value="KKK39862.1"/>
    <property type="molecule type" value="Genomic_DNA"/>
</dbReference>
<dbReference type="InterPro" id="IPR052032">
    <property type="entry name" value="ATP-dep_AA_Ligase"/>
</dbReference>
<dbReference type="InterPro" id="IPR011761">
    <property type="entry name" value="ATP-grasp"/>
</dbReference>
<accession>A0A0M2T3M7</accession>
<protein>
    <recommendedName>
        <fullName evidence="5">ATP-grasp domain-containing protein</fullName>
    </recommendedName>
</protein>
<proteinExistence type="predicted"/>
<gene>
    <name evidence="6" type="ORF">WQ57_00780</name>
</gene>
<keyword evidence="2 4" id="KW-0547">Nucleotide-binding</keyword>
<evidence type="ECO:0000256" key="4">
    <source>
        <dbReference type="PROSITE-ProRule" id="PRU00409"/>
    </source>
</evidence>
<dbReference type="OrthoDB" id="9803907at2"/>
<comment type="caution">
    <text evidence="6">The sequence shown here is derived from an EMBL/GenBank/DDBJ whole genome shotgun (WGS) entry which is preliminary data.</text>
</comment>
<dbReference type="GO" id="GO:0016874">
    <property type="term" value="F:ligase activity"/>
    <property type="evidence" value="ECO:0007669"/>
    <property type="project" value="UniProtKB-KW"/>
</dbReference>
<evidence type="ECO:0000256" key="2">
    <source>
        <dbReference type="ARBA" id="ARBA00022741"/>
    </source>
</evidence>
<dbReference type="PANTHER" id="PTHR43585:SF2">
    <property type="entry name" value="ATP-GRASP ENZYME FSQD"/>
    <property type="match status" value="1"/>
</dbReference>
<reference evidence="6 7" key="1">
    <citation type="submission" date="2015-04" db="EMBL/GenBank/DDBJ databases">
        <title>Taxonomic description and genome sequence of Bacillus campisalis sp. nov., a novel member of the genus Bacillus isolated from solar saltern.</title>
        <authorList>
            <person name="Mathan Kumar R."/>
            <person name="Kaur G."/>
            <person name="Kumar A."/>
            <person name="Singh N.K."/>
            <person name="Kaur N."/>
            <person name="Kumar N."/>
            <person name="Mayilraj S."/>
        </authorList>
    </citation>
    <scope>NUCLEOTIDE SEQUENCE [LARGE SCALE GENOMIC DNA]</scope>
    <source>
        <strain evidence="6 7">SA2-6</strain>
    </source>
</reference>
<dbReference type="Pfam" id="PF13535">
    <property type="entry name" value="ATP-grasp_4"/>
    <property type="match status" value="1"/>
</dbReference>
<dbReference type="PANTHER" id="PTHR43585">
    <property type="entry name" value="FUMIPYRROLE BIOSYNTHESIS PROTEIN C"/>
    <property type="match status" value="1"/>
</dbReference>
<keyword evidence="7" id="KW-1185">Reference proteome</keyword>
<dbReference type="Proteomes" id="UP000034166">
    <property type="component" value="Unassembled WGS sequence"/>
</dbReference>
<dbReference type="GO" id="GO:0046872">
    <property type="term" value="F:metal ion binding"/>
    <property type="evidence" value="ECO:0007669"/>
    <property type="project" value="InterPro"/>
</dbReference>
<dbReference type="SUPFAM" id="SSF56059">
    <property type="entry name" value="Glutathione synthetase ATP-binding domain-like"/>
    <property type="match status" value="1"/>
</dbReference>